<evidence type="ECO:0000256" key="2">
    <source>
        <dbReference type="ARBA" id="ARBA00023125"/>
    </source>
</evidence>
<dbReference type="OrthoDB" id="9800350at2"/>
<dbReference type="STRING" id="1447782.SAMN05444417_1533"/>
<dbReference type="PANTHER" id="PTHR33204">
    <property type="entry name" value="TRANSCRIPTIONAL REGULATOR, MARR FAMILY"/>
    <property type="match status" value="1"/>
</dbReference>
<dbReference type="EMBL" id="FQYO01000002">
    <property type="protein sequence ID" value="SHI68535.1"/>
    <property type="molecule type" value="Genomic_DNA"/>
</dbReference>
<dbReference type="SUPFAM" id="SSF46785">
    <property type="entry name" value="Winged helix' DNA-binding domain"/>
    <property type="match status" value="1"/>
</dbReference>
<dbReference type="RefSeq" id="WP_073327597.1">
    <property type="nucleotide sequence ID" value="NZ_FQYO01000002.1"/>
</dbReference>
<reference evidence="5 6" key="1">
    <citation type="submission" date="2016-11" db="EMBL/GenBank/DDBJ databases">
        <authorList>
            <person name="Jaros S."/>
            <person name="Januszkiewicz K."/>
            <person name="Wedrychowicz H."/>
        </authorList>
    </citation>
    <scope>NUCLEOTIDE SEQUENCE [LARGE SCALE GENOMIC DNA]</scope>
    <source>
        <strain evidence="5 6">DSM 100565</strain>
    </source>
</reference>
<evidence type="ECO:0000313" key="5">
    <source>
        <dbReference type="EMBL" id="SHI68535.1"/>
    </source>
</evidence>
<gene>
    <name evidence="5" type="ORF">SAMN05444417_1533</name>
</gene>
<name>A0A1M6D5K5_9RHOB</name>
<dbReference type="PROSITE" id="PS51118">
    <property type="entry name" value="HTH_HXLR"/>
    <property type="match status" value="1"/>
</dbReference>
<dbReference type="PANTHER" id="PTHR33204:SF39">
    <property type="entry name" value="TRANSCRIPTIONAL REGULATORY PROTEIN"/>
    <property type="match status" value="1"/>
</dbReference>
<proteinExistence type="predicted"/>
<evidence type="ECO:0000259" key="4">
    <source>
        <dbReference type="PROSITE" id="PS51118"/>
    </source>
</evidence>
<organism evidence="5 6">
    <name type="scientific">Wenxinia saemankumensis</name>
    <dbReference type="NCBI Taxonomy" id="1447782"/>
    <lineage>
        <taxon>Bacteria</taxon>
        <taxon>Pseudomonadati</taxon>
        <taxon>Pseudomonadota</taxon>
        <taxon>Alphaproteobacteria</taxon>
        <taxon>Rhodobacterales</taxon>
        <taxon>Roseobacteraceae</taxon>
        <taxon>Wenxinia</taxon>
    </lineage>
</organism>
<keyword evidence="3" id="KW-0804">Transcription</keyword>
<dbReference type="InterPro" id="IPR036390">
    <property type="entry name" value="WH_DNA-bd_sf"/>
</dbReference>
<accession>A0A1M6D5K5</accession>
<protein>
    <submittedName>
        <fullName evidence="5">Transcriptional regulator, HxlR family</fullName>
    </submittedName>
</protein>
<dbReference type="Gene3D" id="1.10.10.10">
    <property type="entry name" value="Winged helix-like DNA-binding domain superfamily/Winged helix DNA-binding domain"/>
    <property type="match status" value="1"/>
</dbReference>
<sequence length="144" mass="16070">MTRAHQGNLAADVLDRMSAHAGAPDDRELCPVRDVLDRVGQKWTILVMVALHAGPRRFSALHRAVADISKRMLTRTLRDLERDGLILRTVYPTKPPAVDYTLTPLGRSSLEAMATLIGWAEGHHDEIRQARRAFDAALSQETRP</sequence>
<dbReference type="Pfam" id="PF01638">
    <property type="entry name" value="HxlR"/>
    <property type="match status" value="1"/>
</dbReference>
<keyword evidence="1" id="KW-0805">Transcription regulation</keyword>
<dbReference type="InterPro" id="IPR036388">
    <property type="entry name" value="WH-like_DNA-bd_sf"/>
</dbReference>
<keyword evidence="2" id="KW-0238">DNA-binding</keyword>
<dbReference type="AlphaFoldDB" id="A0A1M6D5K5"/>
<dbReference type="Proteomes" id="UP000184292">
    <property type="component" value="Unassembled WGS sequence"/>
</dbReference>
<evidence type="ECO:0000313" key="6">
    <source>
        <dbReference type="Proteomes" id="UP000184292"/>
    </source>
</evidence>
<dbReference type="InterPro" id="IPR002577">
    <property type="entry name" value="HTH_HxlR"/>
</dbReference>
<evidence type="ECO:0000256" key="1">
    <source>
        <dbReference type="ARBA" id="ARBA00023015"/>
    </source>
</evidence>
<keyword evidence="6" id="KW-1185">Reference proteome</keyword>
<feature type="domain" description="HTH hxlR-type" evidence="4">
    <location>
        <begin position="30"/>
        <end position="128"/>
    </location>
</feature>
<dbReference type="GO" id="GO:0003677">
    <property type="term" value="F:DNA binding"/>
    <property type="evidence" value="ECO:0007669"/>
    <property type="project" value="UniProtKB-KW"/>
</dbReference>
<evidence type="ECO:0000256" key="3">
    <source>
        <dbReference type="ARBA" id="ARBA00023163"/>
    </source>
</evidence>